<dbReference type="Gene3D" id="1.10.260.40">
    <property type="entry name" value="lambda repressor-like DNA-binding domains"/>
    <property type="match status" value="1"/>
</dbReference>
<keyword evidence="3" id="KW-1185">Reference proteome</keyword>
<organism evidence="2 3">
    <name type="scientific">Minwuia thermotolerans</name>
    <dbReference type="NCBI Taxonomy" id="2056226"/>
    <lineage>
        <taxon>Bacteria</taxon>
        <taxon>Pseudomonadati</taxon>
        <taxon>Pseudomonadota</taxon>
        <taxon>Alphaproteobacteria</taxon>
        <taxon>Minwuiales</taxon>
        <taxon>Minwuiaceae</taxon>
        <taxon>Minwuia</taxon>
    </lineage>
</organism>
<dbReference type="Pfam" id="PF01381">
    <property type="entry name" value="HTH_3"/>
    <property type="match status" value="1"/>
</dbReference>
<dbReference type="GO" id="GO:0003677">
    <property type="term" value="F:DNA binding"/>
    <property type="evidence" value="ECO:0007669"/>
    <property type="project" value="InterPro"/>
</dbReference>
<feature type="domain" description="HTH cro/C1-type" evidence="1">
    <location>
        <begin position="29"/>
        <end position="71"/>
    </location>
</feature>
<proteinExistence type="predicted"/>
<dbReference type="Proteomes" id="UP000229498">
    <property type="component" value="Unassembled WGS sequence"/>
</dbReference>
<sequence length="282" mass="31972">MRDKRELGAIFRERLEQVLSRFQGSNARFAQSVGLDRSALSQLLSGRSTRLPRAETLTSIAQQHHVSLDWLLGLSQDDRTAAEVAPTLEIEERAASADDTRLAEWHREAAGYKIRYVPASLPDLLRTDDVIRFEHGRDGGPRPSTLIREAGRRLAYSRLPETDMEACMPLQRLESFALGEGRWRQLPPAQRLEQVRQMADLLAELYPTFRLFLYDEQQAFSAPYTVFGPQRAAVYVGDMYLVLYGTDQIQALTQHFDRLIRRATVNPHEAAAWVAALAPRVA</sequence>
<dbReference type="AlphaFoldDB" id="A0A2M9G3X4"/>
<dbReference type="InterPro" id="IPR010982">
    <property type="entry name" value="Lambda_DNA-bd_dom_sf"/>
</dbReference>
<dbReference type="CDD" id="cd00093">
    <property type="entry name" value="HTH_XRE"/>
    <property type="match status" value="1"/>
</dbReference>
<name>A0A2M9G3X4_9PROT</name>
<protein>
    <submittedName>
        <fullName evidence="2">Transcriptional regulator</fullName>
    </submittedName>
</protein>
<dbReference type="InterPro" id="IPR001387">
    <property type="entry name" value="Cro/C1-type_HTH"/>
</dbReference>
<reference evidence="2 3" key="1">
    <citation type="submission" date="2017-11" db="EMBL/GenBank/DDBJ databases">
        <title>Draft genome sequence of Rhizobiales bacterium SY3-13.</title>
        <authorList>
            <person name="Sun C."/>
        </authorList>
    </citation>
    <scope>NUCLEOTIDE SEQUENCE [LARGE SCALE GENOMIC DNA]</scope>
    <source>
        <strain evidence="2 3">SY3-13</strain>
    </source>
</reference>
<evidence type="ECO:0000313" key="2">
    <source>
        <dbReference type="EMBL" id="PJK30400.1"/>
    </source>
</evidence>
<comment type="caution">
    <text evidence="2">The sequence shown here is derived from an EMBL/GenBank/DDBJ whole genome shotgun (WGS) entry which is preliminary data.</text>
</comment>
<evidence type="ECO:0000259" key="1">
    <source>
        <dbReference type="PROSITE" id="PS50943"/>
    </source>
</evidence>
<evidence type="ECO:0000313" key="3">
    <source>
        <dbReference type="Proteomes" id="UP000229498"/>
    </source>
</evidence>
<accession>A0A2M9G3X4</accession>
<dbReference type="PROSITE" id="PS50943">
    <property type="entry name" value="HTH_CROC1"/>
    <property type="match status" value="1"/>
</dbReference>
<dbReference type="SUPFAM" id="SSF47413">
    <property type="entry name" value="lambda repressor-like DNA-binding domains"/>
    <property type="match status" value="1"/>
</dbReference>
<gene>
    <name evidence="2" type="ORF">CVT23_07015</name>
</gene>
<dbReference type="EMBL" id="PHIG01000028">
    <property type="protein sequence ID" value="PJK30400.1"/>
    <property type="molecule type" value="Genomic_DNA"/>
</dbReference>
<dbReference type="OrthoDB" id="8895516at2"/>
<dbReference type="SMART" id="SM00530">
    <property type="entry name" value="HTH_XRE"/>
    <property type="match status" value="1"/>
</dbReference>
<dbReference type="RefSeq" id="WP_109795111.1">
    <property type="nucleotide sequence ID" value="NZ_PHIG01000028.1"/>
</dbReference>